<keyword evidence="4" id="KW-1185">Reference proteome</keyword>
<reference evidence="3 4" key="1">
    <citation type="submission" date="2019-11" db="EMBL/GenBank/DDBJ databases">
        <authorList>
            <person name="He Y."/>
        </authorList>
    </citation>
    <scope>NUCLEOTIDE SEQUENCE [LARGE SCALE GENOMIC DNA]</scope>
    <source>
        <strain evidence="3 4">SCSIO 58843</strain>
    </source>
</reference>
<keyword evidence="2" id="KW-0560">Oxidoreductase</keyword>
<dbReference type="SUPFAM" id="SSF51735">
    <property type="entry name" value="NAD(P)-binding Rossmann-fold domains"/>
    <property type="match status" value="1"/>
</dbReference>
<dbReference type="EMBL" id="CP045851">
    <property type="protein sequence ID" value="QGG94465.1"/>
    <property type="molecule type" value="Genomic_DNA"/>
</dbReference>
<dbReference type="Gene3D" id="3.40.50.720">
    <property type="entry name" value="NAD(P)-binding Rossmann-like Domain"/>
    <property type="match status" value="1"/>
</dbReference>
<dbReference type="InterPro" id="IPR002347">
    <property type="entry name" value="SDR_fam"/>
</dbReference>
<name>A0A5Q2RMP7_9ACTN</name>
<organism evidence="3 4">
    <name type="scientific">Actinomarinicola tropica</name>
    <dbReference type="NCBI Taxonomy" id="2789776"/>
    <lineage>
        <taxon>Bacteria</taxon>
        <taxon>Bacillati</taxon>
        <taxon>Actinomycetota</taxon>
        <taxon>Acidimicrobiia</taxon>
        <taxon>Acidimicrobiales</taxon>
        <taxon>Iamiaceae</taxon>
        <taxon>Actinomarinicola</taxon>
    </lineage>
</organism>
<sequence length="267" mass="27508">MTGRMTGKRALVVGAGQTPGETIGNGRATALRFAQEGAAVACVDRDEASLRETVEMIEAEGGTAHAVVADIASMEACARLVADARAALGGIDVLHNNVGIGAGDSSPTRLDEDAFDRILRVNLKGTWMTCKHAVPIMREQGTGGAIVNISSTAAIAAAGNLTAYKVSKAGVNALTHGLAVSNARFRIRANAIMPGFMDTPMAVDAAARATGADRAEVAERRATQVPMGYQGTAWDVANAALFLASDEARYITGVMLPVDGGQTARIG</sequence>
<comment type="similarity">
    <text evidence="1">Belongs to the short-chain dehydrogenases/reductases (SDR) family.</text>
</comment>
<evidence type="ECO:0000256" key="2">
    <source>
        <dbReference type="ARBA" id="ARBA00023002"/>
    </source>
</evidence>
<dbReference type="InterPro" id="IPR036291">
    <property type="entry name" value="NAD(P)-bd_dom_sf"/>
</dbReference>
<proteinExistence type="inferred from homology"/>
<dbReference type="PANTHER" id="PTHR24321:SF15">
    <property type="entry name" value="OXIDOREDUCTASE UCPA"/>
    <property type="match status" value="1"/>
</dbReference>
<dbReference type="Pfam" id="PF13561">
    <property type="entry name" value="adh_short_C2"/>
    <property type="match status" value="1"/>
</dbReference>
<dbReference type="RefSeq" id="WP_153758571.1">
    <property type="nucleotide sequence ID" value="NZ_CP045851.1"/>
</dbReference>
<dbReference type="CDD" id="cd05233">
    <property type="entry name" value="SDR_c"/>
    <property type="match status" value="1"/>
</dbReference>
<dbReference type="KEGG" id="atq:GH723_04740"/>
<dbReference type="Proteomes" id="UP000334019">
    <property type="component" value="Chromosome"/>
</dbReference>
<dbReference type="PRINTS" id="PR00081">
    <property type="entry name" value="GDHRDH"/>
</dbReference>
<dbReference type="AlphaFoldDB" id="A0A5Q2RMP7"/>
<evidence type="ECO:0000313" key="4">
    <source>
        <dbReference type="Proteomes" id="UP000334019"/>
    </source>
</evidence>
<protein>
    <submittedName>
        <fullName evidence="3">SDR family oxidoreductase</fullName>
    </submittedName>
</protein>
<dbReference type="PANTHER" id="PTHR24321">
    <property type="entry name" value="DEHYDROGENASES, SHORT CHAIN"/>
    <property type="match status" value="1"/>
</dbReference>
<evidence type="ECO:0000256" key="1">
    <source>
        <dbReference type="ARBA" id="ARBA00006484"/>
    </source>
</evidence>
<dbReference type="FunFam" id="3.40.50.720:FF:000084">
    <property type="entry name" value="Short-chain dehydrogenase reductase"/>
    <property type="match status" value="1"/>
</dbReference>
<evidence type="ECO:0000313" key="3">
    <source>
        <dbReference type="EMBL" id="QGG94465.1"/>
    </source>
</evidence>
<dbReference type="GO" id="GO:0016491">
    <property type="term" value="F:oxidoreductase activity"/>
    <property type="evidence" value="ECO:0007669"/>
    <property type="project" value="UniProtKB-KW"/>
</dbReference>
<gene>
    <name evidence="3" type="ORF">GH723_04740</name>
</gene>
<accession>A0A5Q2RMP7</accession>
<dbReference type="PRINTS" id="PR00080">
    <property type="entry name" value="SDRFAMILY"/>
</dbReference>